<name>A0A6A4R4J2_LUPAL</name>
<evidence type="ECO:0000313" key="2">
    <source>
        <dbReference type="Proteomes" id="UP000447434"/>
    </source>
</evidence>
<reference evidence="2" key="1">
    <citation type="journal article" date="2020" name="Nat. Commun.">
        <title>Genome sequence of the cluster root forming white lupin.</title>
        <authorList>
            <person name="Hufnagel B."/>
            <person name="Marques A."/>
            <person name="Soriano A."/>
            <person name="Marques L."/>
            <person name="Divol F."/>
            <person name="Doumas P."/>
            <person name="Sallet E."/>
            <person name="Mancinotti D."/>
            <person name="Carrere S."/>
            <person name="Marande W."/>
            <person name="Arribat S."/>
            <person name="Keller J."/>
            <person name="Huneau C."/>
            <person name="Blein T."/>
            <person name="Aime D."/>
            <person name="Laguerre M."/>
            <person name="Taylor J."/>
            <person name="Schubert V."/>
            <person name="Nelson M."/>
            <person name="Geu-Flores F."/>
            <person name="Crespi M."/>
            <person name="Gallardo-Guerrero K."/>
            <person name="Delaux P.-M."/>
            <person name="Salse J."/>
            <person name="Berges H."/>
            <person name="Guyot R."/>
            <person name="Gouzy J."/>
            <person name="Peret B."/>
        </authorList>
    </citation>
    <scope>NUCLEOTIDE SEQUENCE [LARGE SCALE GENOMIC DNA]</scope>
    <source>
        <strain evidence="2">cv. Amiga</strain>
    </source>
</reference>
<dbReference type="AlphaFoldDB" id="A0A6A4R4J2"/>
<keyword evidence="2" id="KW-1185">Reference proteome</keyword>
<sequence length="62" mass="6820">MYAIGEAGMYAIGGRRKTVTEKDFLHAVNKVDKGYQKLSAIPILACLQVIFIEECGNILQSC</sequence>
<organism evidence="1 2">
    <name type="scientific">Lupinus albus</name>
    <name type="common">White lupine</name>
    <name type="synonym">Lupinus termis</name>
    <dbReference type="NCBI Taxonomy" id="3870"/>
    <lineage>
        <taxon>Eukaryota</taxon>
        <taxon>Viridiplantae</taxon>
        <taxon>Streptophyta</taxon>
        <taxon>Embryophyta</taxon>
        <taxon>Tracheophyta</taxon>
        <taxon>Spermatophyta</taxon>
        <taxon>Magnoliopsida</taxon>
        <taxon>eudicotyledons</taxon>
        <taxon>Gunneridae</taxon>
        <taxon>Pentapetalae</taxon>
        <taxon>rosids</taxon>
        <taxon>fabids</taxon>
        <taxon>Fabales</taxon>
        <taxon>Fabaceae</taxon>
        <taxon>Papilionoideae</taxon>
        <taxon>50 kb inversion clade</taxon>
        <taxon>genistoids sensu lato</taxon>
        <taxon>core genistoids</taxon>
        <taxon>Genisteae</taxon>
        <taxon>Lupinus</taxon>
    </lineage>
</organism>
<dbReference type="OrthoDB" id="1709667at2759"/>
<dbReference type="Proteomes" id="UP000447434">
    <property type="component" value="Chromosome 1"/>
</dbReference>
<dbReference type="EMBL" id="WOCE01000001">
    <property type="protein sequence ID" value="KAE9620294.1"/>
    <property type="molecule type" value="Genomic_DNA"/>
</dbReference>
<evidence type="ECO:0000313" key="1">
    <source>
        <dbReference type="EMBL" id="KAE9620294.1"/>
    </source>
</evidence>
<accession>A0A6A4R4J2</accession>
<proteinExistence type="predicted"/>
<gene>
    <name evidence="1" type="ORF">Lalb_Chr01g0001601</name>
</gene>
<protein>
    <submittedName>
        <fullName evidence="1">Uncharacterized protein</fullName>
    </submittedName>
</protein>
<comment type="caution">
    <text evidence="1">The sequence shown here is derived from an EMBL/GenBank/DDBJ whole genome shotgun (WGS) entry which is preliminary data.</text>
</comment>